<evidence type="ECO:0000313" key="2">
    <source>
        <dbReference type="Proteomes" id="UP000446786"/>
    </source>
</evidence>
<dbReference type="AlphaFoldDB" id="A0A845AUJ3"/>
<organism evidence="1 2">
    <name type="scientific">Parerythrobacter jejuensis</name>
    <dbReference type="NCBI Taxonomy" id="795812"/>
    <lineage>
        <taxon>Bacteria</taxon>
        <taxon>Pseudomonadati</taxon>
        <taxon>Pseudomonadota</taxon>
        <taxon>Alphaproteobacteria</taxon>
        <taxon>Sphingomonadales</taxon>
        <taxon>Erythrobacteraceae</taxon>
        <taxon>Parerythrobacter</taxon>
    </lineage>
</organism>
<dbReference type="InterPro" id="IPR035959">
    <property type="entry name" value="RutC-like_sf"/>
</dbReference>
<keyword evidence="2" id="KW-1185">Reference proteome</keyword>
<reference evidence="1 2" key="1">
    <citation type="submission" date="2019-12" db="EMBL/GenBank/DDBJ databases">
        <title>Genomic-based taxomic classification of the family Erythrobacteraceae.</title>
        <authorList>
            <person name="Xu L."/>
        </authorList>
    </citation>
    <scope>NUCLEOTIDE SEQUENCE [LARGE SCALE GENOMIC DNA]</scope>
    <source>
        <strain evidence="1 2">JCM 16677</strain>
    </source>
</reference>
<protein>
    <submittedName>
        <fullName evidence="1">RidA family protein</fullName>
    </submittedName>
</protein>
<gene>
    <name evidence="1" type="ORF">GRI94_13565</name>
</gene>
<dbReference type="InterPro" id="IPR006175">
    <property type="entry name" value="YjgF/YER057c/UK114"/>
</dbReference>
<evidence type="ECO:0000313" key="1">
    <source>
        <dbReference type="EMBL" id="MXP32853.1"/>
    </source>
</evidence>
<name>A0A845AUJ3_9SPHN</name>
<dbReference type="Pfam" id="PF01042">
    <property type="entry name" value="Ribonuc_L-PSP"/>
    <property type="match status" value="1"/>
</dbReference>
<dbReference type="RefSeq" id="WP_160780152.1">
    <property type="nucleotide sequence ID" value="NZ_BAAAZF010000001.1"/>
</dbReference>
<dbReference type="PANTHER" id="PTHR43857">
    <property type="entry name" value="BLR7761 PROTEIN"/>
    <property type="match status" value="1"/>
</dbReference>
<dbReference type="Gene3D" id="3.30.1330.40">
    <property type="entry name" value="RutC-like"/>
    <property type="match status" value="1"/>
</dbReference>
<accession>A0A845AUJ3</accession>
<comment type="caution">
    <text evidence="1">The sequence shown here is derived from an EMBL/GenBank/DDBJ whole genome shotgun (WGS) entry which is preliminary data.</text>
</comment>
<dbReference type="SUPFAM" id="SSF55298">
    <property type="entry name" value="YjgF-like"/>
    <property type="match status" value="1"/>
</dbReference>
<dbReference type="Proteomes" id="UP000446786">
    <property type="component" value="Unassembled WGS sequence"/>
</dbReference>
<dbReference type="OrthoDB" id="9808943at2"/>
<dbReference type="PANTHER" id="PTHR43857:SF1">
    <property type="entry name" value="YJGH FAMILY PROTEIN"/>
    <property type="match status" value="1"/>
</dbReference>
<sequence length="131" mass="13825">MKTTTHNPTPWLQGFGLNHAVEVSGASRTVYLSGQTASAPDGSPMHPGDIVAQYKVAWQCVLDALGEAGMDATNLVRLNFYVTDVPAFMAGAEEIMPIHGAAGAQITSTLLGVKELYHPDIMVEIEATAVA</sequence>
<proteinExistence type="predicted"/>
<dbReference type="CDD" id="cd00448">
    <property type="entry name" value="YjgF_YER057c_UK114_family"/>
    <property type="match status" value="1"/>
</dbReference>
<dbReference type="EMBL" id="WTYE01000001">
    <property type="protein sequence ID" value="MXP32853.1"/>
    <property type="molecule type" value="Genomic_DNA"/>
</dbReference>